<dbReference type="RefSeq" id="WP_094254499.1">
    <property type="nucleotide sequence ID" value="NZ_NNCE01000002.1"/>
</dbReference>
<accession>A0A4V3C334</accession>
<evidence type="ECO:0008006" key="4">
    <source>
        <dbReference type="Google" id="ProtNLM"/>
    </source>
</evidence>
<dbReference type="Proteomes" id="UP000295518">
    <property type="component" value="Unassembled WGS sequence"/>
</dbReference>
<sequence length="926" mass="106041">MTKKILLLPAVATISVVSFVACIQDSNSGDKTEIVTDANFENWKNQIEKNIQVNNIYNLEIFKSLFKEVNNISKYNQFLNTKIENFPINYEFVAAFISDNVEENTTSISIKITNGTLSSTFEINLKGFNEFKTLPAYISNQFNVIESNPLRYNAESKLKDQDINSLSKLNSALINPIPVLPFLNYEVLYLNDQNLSTTNRSYNLKISFGQISQEKTILLSGFDALADDINNEEQEKLTNKLEQLKNVIQSQLHVNNEKIASEFKSTNSWEYFKSFITNGEILDNYVDIKIQINLFSSNDETGTLILDILASISDSKSAIIESEFRVNLSGFKIINSTEVANQNKEIKTITINPEISKSIEPAVVGADKTLVYIEPIFNLKFIIYPHYFQEEPEVAKYIFSSDEIKKFASWFLENIDYGPEILELNSVVLNDPIVTVDQKGAKGLYTSFVNQISVNVDNEIISNLNFDQKIESIAPTLKHEYMHHFANVYLDRKGLPASENVEIVTNVGENNSPVESAFSKSFYDQFIDVLRLSDTTENNSYKNTNNPNSQFIGKYFSESELFKMNNSYDSVELKNRYLQLYNSNNGLNWSNREVPKNVNGLTYRNSTSPVALKTLNYEYSFSELIAREWVKIANVTKYNKGNWGNEVQNFWYTKNFENDKLLFPNSFLSDWDKSIELNSNTITQRNGRSDIVSPGYEYIEKDIATMANATYGGKFTNNNGDVSILENRVKDLYNVYLNAMNINNEISTIMFKNDAFKSKTTSENKSSLSYINRNEVKFGGFLSVEKASKYKALVYKDKDDNYYKNEIKFINFDPNKPNDYDNFSFRAKSSFLATSRDLNPWTGSEDNKKIVSWFSSAYINLKGKSNSQFYFWNDINNNDIVEENELVNPLMESQKRISDFVGFIQPTKETKELIVDSNGIVKLVEI</sequence>
<feature type="chain" id="PRO_5020612993" description="Lipoprotein" evidence="1">
    <location>
        <begin position="24"/>
        <end position="926"/>
    </location>
</feature>
<feature type="signal peptide" evidence="1">
    <location>
        <begin position="1"/>
        <end position="23"/>
    </location>
</feature>
<dbReference type="InterPro" id="IPR054786">
    <property type="entry name" value="MYPU_1760-like"/>
</dbReference>
<evidence type="ECO:0000313" key="2">
    <source>
        <dbReference type="EMBL" id="TDO20499.1"/>
    </source>
</evidence>
<proteinExistence type="predicted"/>
<dbReference type="EMBL" id="SNWN01000010">
    <property type="protein sequence ID" value="TDO20499.1"/>
    <property type="molecule type" value="Genomic_DNA"/>
</dbReference>
<dbReference type="OrthoDB" id="393673at2"/>
<dbReference type="AlphaFoldDB" id="A0A4V3C334"/>
<dbReference type="PROSITE" id="PS51257">
    <property type="entry name" value="PROKAR_LIPOPROTEIN"/>
    <property type="match status" value="1"/>
</dbReference>
<evidence type="ECO:0000256" key="1">
    <source>
        <dbReference type="SAM" id="SignalP"/>
    </source>
</evidence>
<gene>
    <name evidence="2" type="ORF">EI74_0329</name>
</gene>
<comment type="caution">
    <text evidence="2">The sequence shown here is derived from an EMBL/GenBank/DDBJ whole genome shotgun (WGS) entry which is preliminary data.</text>
</comment>
<evidence type="ECO:0000313" key="3">
    <source>
        <dbReference type="Proteomes" id="UP000295518"/>
    </source>
</evidence>
<protein>
    <recommendedName>
        <fullName evidence="4">Lipoprotein</fullName>
    </recommendedName>
</protein>
<organism evidence="2 3">
    <name type="scientific">Mycoplasma testudineum</name>
    <dbReference type="NCBI Taxonomy" id="244584"/>
    <lineage>
        <taxon>Bacteria</taxon>
        <taxon>Bacillati</taxon>
        <taxon>Mycoplasmatota</taxon>
        <taxon>Mollicutes</taxon>
        <taxon>Mycoplasmataceae</taxon>
        <taxon>Mycoplasma</taxon>
    </lineage>
</organism>
<dbReference type="NCBIfam" id="NF045830">
    <property type="entry name" value="MYPU_1760_HExxH"/>
    <property type="match status" value="1"/>
</dbReference>
<keyword evidence="3" id="KW-1185">Reference proteome</keyword>
<reference evidence="2 3" key="1">
    <citation type="submission" date="2019-03" db="EMBL/GenBank/DDBJ databases">
        <title>Genomic Encyclopedia of Archaeal and Bacterial Type Strains, Phase II (KMG-II): from individual species to whole genera.</title>
        <authorList>
            <person name="Goeker M."/>
        </authorList>
    </citation>
    <scope>NUCLEOTIDE SEQUENCE [LARGE SCALE GENOMIC DNA]</scope>
    <source>
        <strain evidence="2 3">ATCC 700618</strain>
    </source>
</reference>
<keyword evidence="1" id="KW-0732">Signal</keyword>
<name>A0A4V3C334_9MOLU</name>